<dbReference type="EnsemblMetazoa" id="HelroT180790">
    <property type="protein sequence ID" value="HelroP180790"/>
    <property type="gene ID" value="HelroG180790"/>
</dbReference>
<evidence type="ECO:0000313" key="4">
    <source>
        <dbReference type="Proteomes" id="UP000015101"/>
    </source>
</evidence>
<dbReference type="EMBL" id="AMQM01007355">
    <property type="status" value="NOT_ANNOTATED_CDS"/>
    <property type="molecule type" value="Genomic_DNA"/>
</dbReference>
<reference evidence="4" key="1">
    <citation type="submission" date="2012-12" db="EMBL/GenBank/DDBJ databases">
        <authorList>
            <person name="Hellsten U."/>
            <person name="Grimwood J."/>
            <person name="Chapman J.A."/>
            <person name="Shapiro H."/>
            <person name="Aerts A."/>
            <person name="Otillar R.P."/>
            <person name="Terry A.Y."/>
            <person name="Boore J.L."/>
            <person name="Simakov O."/>
            <person name="Marletaz F."/>
            <person name="Cho S.-J."/>
            <person name="Edsinger-Gonzales E."/>
            <person name="Havlak P."/>
            <person name="Kuo D.-H."/>
            <person name="Larsson T."/>
            <person name="Lv J."/>
            <person name="Arendt D."/>
            <person name="Savage R."/>
            <person name="Osoegawa K."/>
            <person name="de Jong P."/>
            <person name="Lindberg D.R."/>
            <person name="Seaver E.C."/>
            <person name="Weisblat D.A."/>
            <person name="Putnam N.H."/>
            <person name="Grigoriev I.V."/>
            <person name="Rokhsar D.S."/>
        </authorList>
    </citation>
    <scope>NUCLEOTIDE SEQUENCE</scope>
</reference>
<dbReference type="CTD" id="20207850"/>
<name>T1FGA1_HELRO</name>
<feature type="compositionally biased region" description="Basic and acidic residues" evidence="1">
    <location>
        <begin position="174"/>
        <end position="185"/>
    </location>
</feature>
<feature type="region of interest" description="Disordered" evidence="1">
    <location>
        <begin position="34"/>
        <end position="82"/>
    </location>
</feature>
<protein>
    <submittedName>
        <fullName evidence="2 3">Uncharacterized protein</fullName>
    </submittedName>
</protein>
<evidence type="ECO:0000313" key="2">
    <source>
        <dbReference type="EMBL" id="ESN93693.1"/>
    </source>
</evidence>
<proteinExistence type="predicted"/>
<organism evidence="3 4">
    <name type="scientific">Helobdella robusta</name>
    <name type="common">Californian leech</name>
    <dbReference type="NCBI Taxonomy" id="6412"/>
    <lineage>
        <taxon>Eukaryota</taxon>
        <taxon>Metazoa</taxon>
        <taxon>Spiralia</taxon>
        <taxon>Lophotrochozoa</taxon>
        <taxon>Annelida</taxon>
        <taxon>Clitellata</taxon>
        <taxon>Hirudinea</taxon>
        <taxon>Rhynchobdellida</taxon>
        <taxon>Glossiphoniidae</taxon>
        <taxon>Helobdella</taxon>
    </lineage>
</organism>
<reference evidence="2 4" key="2">
    <citation type="journal article" date="2013" name="Nature">
        <title>Insights into bilaterian evolution from three spiralian genomes.</title>
        <authorList>
            <person name="Simakov O."/>
            <person name="Marletaz F."/>
            <person name="Cho S.J."/>
            <person name="Edsinger-Gonzales E."/>
            <person name="Havlak P."/>
            <person name="Hellsten U."/>
            <person name="Kuo D.H."/>
            <person name="Larsson T."/>
            <person name="Lv J."/>
            <person name="Arendt D."/>
            <person name="Savage R."/>
            <person name="Osoegawa K."/>
            <person name="de Jong P."/>
            <person name="Grimwood J."/>
            <person name="Chapman J.A."/>
            <person name="Shapiro H."/>
            <person name="Aerts A."/>
            <person name="Otillar R.P."/>
            <person name="Terry A.Y."/>
            <person name="Boore J.L."/>
            <person name="Grigoriev I.V."/>
            <person name="Lindberg D.R."/>
            <person name="Seaver E.C."/>
            <person name="Weisblat D.A."/>
            <person name="Putnam N.H."/>
            <person name="Rokhsar D.S."/>
        </authorList>
    </citation>
    <scope>NUCLEOTIDE SEQUENCE</scope>
</reference>
<dbReference type="GeneID" id="20207850"/>
<keyword evidence="4" id="KW-1185">Reference proteome</keyword>
<feature type="compositionally biased region" description="Acidic residues" evidence="1">
    <location>
        <begin position="39"/>
        <end position="50"/>
    </location>
</feature>
<dbReference type="HOGENOM" id="CLU_1236254_0_0_1"/>
<dbReference type="AlphaFoldDB" id="T1FGA1"/>
<dbReference type="Proteomes" id="UP000015101">
    <property type="component" value="Unassembled WGS sequence"/>
</dbReference>
<feature type="region of interest" description="Disordered" evidence="1">
    <location>
        <begin position="170"/>
        <end position="224"/>
    </location>
</feature>
<reference evidence="3" key="3">
    <citation type="submission" date="2015-06" db="UniProtKB">
        <authorList>
            <consortium name="EnsemblMetazoa"/>
        </authorList>
    </citation>
    <scope>IDENTIFICATION</scope>
</reference>
<dbReference type="EMBL" id="KB097599">
    <property type="protein sequence ID" value="ESN93693.1"/>
    <property type="molecule type" value="Genomic_DNA"/>
</dbReference>
<evidence type="ECO:0000313" key="3">
    <source>
        <dbReference type="EnsemblMetazoa" id="HelroP180790"/>
    </source>
</evidence>
<dbReference type="RefSeq" id="XP_009028321.1">
    <property type="nucleotide sequence ID" value="XM_009030073.1"/>
</dbReference>
<accession>T1FGA1</accession>
<dbReference type="InParanoid" id="T1FGA1"/>
<sequence length="224" mass="25286">MSNPMYQFDGQTISTNNMSNPVLEESVYCEPIIPYATSEDSEKESSDLEDSCNRRFRMRPRDLARQSIPLPPQPSSASSTLGGRSMISLLSKSSSTDIHRSTPPPPYYPSRFWDSKKDFNKIVIPDIGASNYSLKSSNQSLKIKIEPSYKNDNFLENSYVPSYITPLSDEEISESLKESGNKNDEESSYLLPKPEEIEMKTISLTEESKEEEEAVNDKLIDDSV</sequence>
<evidence type="ECO:0000256" key="1">
    <source>
        <dbReference type="SAM" id="MobiDB-lite"/>
    </source>
</evidence>
<dbReference type="KEGG" id="hro:HELRODRAFT_180790"/>
<gene>
    <name evidence="3" type="primary">20207850</name>
    <name evidence="2" type="ORF">HELRODRAFT_180790</name>
</gene>
<feature type="compositionally biased region" description="Basic and acidic residues" evidence="1">
    <location>
        <begin position="215"/>
        <end position="224"/>
    </location>
</feature>